<accession>A0AAX6N3Y5</accession>
<gene>
    <name evidence="1" type="ORF">O0Q50_03425</name>
</gene>
<organism evidence="1 2">
    <name type="scientific">Priestia aryabhattai</name>
    <name type="common">Bacillus aryabhattai</name>
    <dbReference type="NCBI Taxonomy" id="412384"/>
    <lineage>
        <taxon>Bacteria</taxon>
        <taxon>Bacillati</taxon>
        <taxon>Bacillota</taxon>
        <taxon>Bacilli</taxon>
        <taxon>Bacillales</taxon>
        <taxon>Bacillaceae</taxon>
        <taxon>Priestia</taxon>
    </lineage>
</organism>
<reference evidence="1" key="2">
    <citation type="submission" date="2022-12" db="EMBL/GenBank/DDBJ databases">
        <authorList>
            <person name="Dechsakulwatana C."/>
            <person name="Rungsihiranrut A."/>
            <person name="Muangchinda C."/>
            <person name="Ningthoujam R."/>
            <person name="Klankeo P."/>
            <person name="Pinyakong O."/>
        </authorList>
    </citation>
    <scope>NUCLEOTIDE SEQUENCE</scope>
    <source>
        <strain evidence="1">TL01-2</strain>
    </source>
</reference>
<dbReference type="AlphaFoldDB" id="A0AAX6N3Y5"/>
<evidence type="ECO:0000313" key="2">
    <source>
        <dbReference type="Proteomes" id="UP001269400"/>
    </source>
</evidence>
<dbReference type="RefSeq" id="WP_316909910.1">
    <property type="nucleotide sequence ID" value="NZ_JAPTGD010000001.1"/>
</dbReference>
<dbReference type="EMBL" id="JAPTGD010000001">
    <property type="protein sequence ID" value="MDU9690205.1"/>
    <property type="molecule type" value="Genomic_DNA"/>
</dbReference>
<name>A0AAX6N3Y5_PRIAR</name>
<reference evidence="1" key="1">
    <citation type="journal article" date="2022" name="J Environ Chem Eng">
        <title>Biodegradation of petroleum oil using a constructed nonpathogenic and heavy metal-tolerant bacterial consortium isolated from marine sponges.</title>
        <authorList>
            <person name="Dechsakulwatana C."/>
            <person name="Rungsihiranrut A."/>
            <person name="Muangchinda C."/>
            <person name="Ningthoujam R."/>
            <person name="Klankeo P."/>
            <person name="Pinyakong O."/>
        </authorList>
    </citation>
    <scope>NUCLEOTIDE SEQUENCE</scope>
    <source>
        <strain evidence="1">TL01-2</strain>
    </source>
</reference>
<comment type="caution">
    <text evidence="1">The sequence shown here is derived from an EMBL/GenBank/DDBJ whole genome shotgun (WGS) entry which is preliminary data.</text>
</comment>
<protein>
    <submittedName>
        <fullName evidence="1">Uncharacterized protein</fullName>
    </submittedName>
</protein>
<sequence>MYQTIKINNWILEIDVEETQKQYLKKWDLCDCLYCLNFYEAMKSRPKIELQFFYQLGINPSQCNHLSHFDPQENGLHFYIGCYHIVGKVSNKTPLEIINSDDAIEISNNLRIGFSNNLEFVPSGFTRSVLQLDFEIEVPWVLAEAPS</sequence>
<dbReference type="Proteomes" id="UP001269400">
    <property type="component" value="Unassembled WGS sequence"/>
</dbReference>
<proteinExistence type="predicted"/>
<evidence type="ECO:0000313" key="1">
    <source>
        <dbReference type="EMBL" id="MDU9690205.1"/>
    </source>
</evidence>